<dbReference type="Gramene" id="OE9A112558T1">
    <property type="protein sequence ID" value="OE9A112558C1"/>
    <property type="gene ID" value="OE9A112558"/>
</dbReference>
<keyword evidence="2" id="KW-1185">Reference proteome</keyword>
<dbReference type="EMBL" id="CACTIH010007331">
    <property type="protein sequence ID" value="CAA3009989.1"/>
    <property type="molecule type" value="Genomic_DNA"/>
</dbReference>
<proteinExistence type="predicted"/>
<name>A0A8S0TWI1_OLEEU</name>
<evidence type="ECO:0000313" key="1">
    <source>
        <dbReference type="EMBL" id="CAA3009989.1"/>
    </source>
</evidence>
<accession>A0A8S0TWI1</accession>
<dbReference type="Proteomes" id="UP000594638">
    <property type="component" value="Unassembled WGS sequence"/>
</dbReference>
<evidence type="ECO:0000313" key="2">
    <source>
        <dbReference type="Proteomes" id="UP000594638"/>
    </source>
</evidence>
<comment type="caution">
    <text evidence="1">The sequence shown here is derived from an EMBL/GenBank/DDBJ whole genome shotgun (WGS) entry which is preliminary data.</text>
</comment>
<protein>
    <submittedName>
        <fullName evidence="1">Uncharacterized protein</fullName>
    </submittedName>
</protein>
<gene>
    <name evidence="1" type="ORF">OLEA9_A112558</name>
</gene>
<dbReference type="AlphaFoldDB" id="A0A8S0TWI1"/>
<reference evidence="1 2" key="1">
    <citation type="submission" date="2019-12" db="EMBL/GenBank/DDBJ databases">
        <authorList>
            <person name="Alioto T."/>
            <person name="Alioto T."/>
            <person name="Gomez Garrido J."/>
        </authorList>
    </citation>
    <scope>NUCLEOTIDE SEQUENCE [LARGE SCALE GENOMIC DNA]</scope>
</reference>
<organism evidence="1 2">
    <name type="scientific">Olea europaea subsp. europaea</name>
    <dbReference type="NCBI Taxonomy" id="158383"/>
    <lineage>
        <taxon>Eukaryota</taxon>
        <taxon>Viridiplantae</taxon>
        <taxon>Streptophyta</taxon>
        <taxon>Embryophyta</taxon>
        <taxon>Tracheophyta</taxon>
        <taxon>Spermatophyta</taxon>
        <taxon>Magnoliopsida</taxon>
        <taxon>eudicotyledons</taxon>
        <taxon>Gunneridae</taxon>
        <taxon>Pentapetalae</taxon>
        <taxon>asterids</taxon>
        <taxon>lamiids</taxon>
        <taxon>Lamiales</taxon>
        <taxon>Oleaceae</taxon>
        <taxon>Oleeae</taxon>
        <taxon>Olea</taxon>
    </lineage>
</organism>
<sequence length="189" mass="20995">MGLIHMCLLNGSQVSLVLIDRSSGYLRLVDTVMEEFSFDPAKVAVTMKYVLNSDLPPIAIKSDENVLSYMVLKDMSHDPAKYPILIEVTTADIEKQPIALSIDVQSNEHGFSLTDMSSDICGAIMDPSSDNLEHEEVSETRILKDSTLGFIEIVFEVRHHTFDGGNCNFTRKPTLLGYNVSPGLQQRSQ</sequence>